<dbReference type="Gene3D" id="3.80.10.10">
    <property type="entry name" value="Ribonuclease Inhibitor"/>
    <property type="match status" value="3"/>
</dbReference>
<evidence type="ECO:0000256" key="1">
    <source>
        <dbReference type="ARBA" id="ARBA00022614"/>
    </source>
</evidence>
<dbReference type="InterPro" id="IPR032675">
    <property type="entry name" value="LRR_dom_sf"/>
</dbReference>
<dbReference type="InterPro" id="IPR003591">
    <property type="entry name" value="Leu-rich_rpt_typical-subtyp"/>
</dbReference>
<dbReference type="SUPFAM" id="SSF52058">
    <property type="entry name" value="L domain-like"/>
    <property type="match status" value="2"/>
</dbReference>
<dbReference type="VEuPathDB" id="MicrosporidiaDB:VCUG_02254"/>
<dbReference type="PANTHER" id="PTHR48051">
    <property type="match status" value="1"/>
</dbReference>
<dbReference type="SMART" id="SM00369">
    <property type="entry name" value="LRR_TYP"/>
    <property type="match status" value="7"/>
</dbReference>
<dbReference type="AlphaFoldDB" id="L2GT15"/>
<feature type="compositionally biased region" description="Low complexity" evidence="3">
    <location>
        <begin position="366"/>
        <end position="392"/>
    </location>
</feature>
<proteinExistence type="predicted"/>
<feature type="region of interest" description="Disordered" evidence="3">
    <location>
        <begin position="415"/>
        <end position="439"/>
    </location>
</feature>
<accession>L2GT15</accession>
<organism evidence="4 5">
    <name type="scientific">Vavraia culicis (isolate floridensis)</name>
    <name type="common">Microsporidian parasite</name>
    <dbReference type="NCBI Taxonomy" id="948595"/>
    <lineage>
        <taxon>Eukaryota</taxon>
        <taxon>Fungi</taxon>
        <taxon>Fungi incertae sedis</taxon>
        <taxon>Microsporidia</taxon>
        <taxon>Pleistophoridae</taxon>
        <taxon>Vavraia</taxon>
    </lineage>
</organism>
<protein>
    <recommendedName>
        <fullName evidence="6">Leucine-rich repeat protein</fullName>
    </recommendedName>
</protein>
<evidence type="ECO:0000256" key="2">
    <source>
        <dbReference type="ARBA" id="ARBA00022737"/>
    </source>
</evidence>
<dbReference type="Proteomes" id="UP000011081">
    <property type="component" value="Unassembled WGS sequence"/>
</dbReference>
<keyword evidence="1" id="KW-0433">Leucine-rich repeat</keyword>
<dbReference type="STRING" id="948595.L2GT15"/>
<dbReference type="Pfam" id="PF13855">
    <property type="entry name" value="LRR_8"/>
    <property type="match status" value="1"/>
</dbReference>
<feature type="compositionally biased region" description="Low complexity" evidence="3">
    <location>
        <begin position="415"/>
        <end position="436"/>
    </location>
</feature>
<dbReference type="RefSeq" id="XP_008075264.1">
    <property type="nucleotide sequence ID" value="XM_008077073.1"/>
</dbReference>
<evidence type="ECO:0008006" key="6">
    <source>
        <dbReference type="Google" id="ProtNLM"/>
    </source>
</evidence>
<reference evidence="5" key="1">
    <citation type="submission" date="2011-03" db="EMBL/GenBank/DDBJ databases">
        <title>The genome sequence of Vavraia culicis strain floridensis.</title>
        <authorList>
            <consortium name="The Broad Institute Genome Sequencing Platform"/>
            <person name="Cuomo C."/>
            <person name="Becnel J."/>
            <person name="Sanscrainte N."/>
            <person name="Young S.K."/>
            <person name="Zeng Q."/>
            <person name="Gargeya S."/>
            <person name="Fitzgerald M."/>
            <person name="Haas B."/>
            <person name="Abouelleil A."/>
            <person name="Alvarado L."/>
            <person name="Arachchi H.M."/>
            <person name="Berlin A."/>
            <person name="Chapman S.B."/>
            <person name="Gearin G."/>
            <person name="Goldberg J."/>
            <person name="Griggs A."/>
            <person name="Gujja S."/>
            <person name="Hansen M."/>
            <person name="Heiman D."/>
            <person name="Howarth C."/>
            <person name="Larimer J."/>
            <person name="Lui A."/>
            <person name="MacDonald P.J.P."/>
            <person name="McCowen C."/>
            <person name="Montmayeur A."/>
            <person name="Murphy C."/>
            <person name="Neiman D."/>
            <person name="Pearson M."/>
            <person name="Priest M."/>
            <person name="Roberts A."/>
            <person name="Saif S."/>
            <person name="Shea T."/>
            <person name="Sisk P."/>
            <person name="Stolte C."/>
            <person name="Sykes S."/>
            <person name="Wortman J."/>
            <person name="Nusbaum C."/>
            <person name="Birren B."/>
        </authorList>
    </citation>
    <scope>NUCLEOTIDE SEQUENCE [LARGE SCALE GENOMIC DNA]</scope>
    <source>
        <strain evidence="5">floridensis</strain>
    </source>
</reference>
<dbReference type="PANTHER" id="PTHR48051:SF54">
    <property type="entry name" value="LEUCINE-RICH REPEAT-CONTAINING PROTEIN"/>
    <property type="match status" value="1"/>
</dbReference>
<feature type="region of interest" description="Disordered" evidence="3">
    <location>
        <begin position="364"/>
        <end position="392"/>
    </location>
</feature>
<dbReference type="InterPro" id="IPR050216">
    <property type="entry name" value="LRR_domain-containing"/>
</dbReference>
<dbReference type="GO" id="GO:0005737">
    <property type="term" value="C:cytoplasm"/>
    <property type="evidence" value="ECO:0007669"/>
    <property type="project" value="TreeGrafter"/>
</dbReference>
<dbReference type="PROSITE" id="PS51450">
    <property type="entry name" value="LRR"/>
    <property type="match status" value="5"/>
</dbReference>
<name>L2GT15_VAVCU</name>
<keyword evidence="5" id="KW-1185">Reference proteome</keyword>
<dbReference type="InterPro" id="IPR001611">
    <property type="entry name" value="Leu-rich_rpt"/>
</dbReference>
<evidence type="ECO:0000256" key="3">
    <source>
        <dbReference type="SAM" id="MobiDB-lite"/>
    </source>
</evidence>
<dbReference type="OrthoDB" id="660555at2759"/>
<sequence>MKEEYYTLDLSKNNLSEIPITYRRVHWLILSNNNLINIKNIQYYKDVTRLALNDNYLIRLESGINALANLNWLDLTRNRLSELPFINLKNLNGLGLSENNFDRIPSCVFNLINLRKFGFFSNRLKVISPLIGNLINLTKLDLSNNHIKTLPKELFGLKKLTWLNLSNNQIKSVDGINNLVQLEELGLGNNQIEEVDITLNNLKILPLFNNKIQKIRIRMCRIEKLDFSDNQIEHFDWRVLECKKLRYLNLKNNKIKEIRLEENEHVGYCYGYVRCNGINYGNGTCKRDGYGYSGRKAGDRCGRTGGCVLGMGYGKICDRVQNGGWADDRAKDRGRGDTYGREHKGGIHRYEYGGEVYNQSSRTYQNSKSYKNSVNSKKSTNSDSSSTSDNHSGTTYYSRYNGYRHNFNSVHEKYGSAGTATHSHTGTATHSHSSTATDRKNNYIPLFTNTAKYTHYSTFYDLSVSPNLSVLDLSNNHIPYMPFSCYFKLKHVNTLRMNGNKFVRSENVSGGIGTLGELCFNGIVNRDRKNMAGVDGSRDVISRELIGGNSVGDFGSDGAVGTSSTWSNNRTTAYSGSTNAGSAYSTRINLNASTDANVSTTYLPNNSSIHFNKISFNCSEDTNPINPTKLKNKRQCDTCLRYFITDPFIKYMEYNDIVLMFVLCSVKCGNGFVDKG</sequence>
<evidence type="ECO:0000313" key="4">
    <source>
        <dbReference type="EMBL" id="ELA46245.1"/>
    </source>
</evidence>
<dbReference type="InParanoid" id="L2GT15"/>
<gene>
    <name evidence="4" type="ORF">VCUG_02254</name>
</gene>
<dbReference type="HOGENOM" id="CLU_406632_0_0_1"/>
<dbReference type="EMBL" id="GL877454">
    <property type="protein sequence ID" value="ELA46245.1"/>
    <property type="molecule type" value="Genomic_DNA"/>
</dbReference>
<evidence type="ECO:0000313" key="5">
    <source>
        <dbReference type="Proteomes" id="UP000011081"/>
    </source>
</evidence>
<keyword evidence="2" id="KW-0677">Repeat</keyword>
<dbReference type="GeneID" id="19880118"/>